<proteinExistence type="predicted"/>
<comment type="cofactor">
    <cofactor evidence="1">
        <name>Mg(2+)</name>
        <dbReference type="ChEBI" id="CHEBI:18420"/>
    </cofactor>
</comment>
<dbReference type="InterPro" id="IPR000086">
    <property type="entry name" value="NUDIX_hydrolase_dom"/>
</dbReference>
<dbReference type="CDD" id="cd18875">
    <property type="entry name" value="NUDIX_Hydrolase"/>
    <property type="match status" value="1"/>
</dbReference>
<dbReference type="Proteomes" id="UP000234748">
    <property type="component" value="Unassembled WGS sequence"/>
</dbReference>
<dbReference type="InterPro" id="IPR020084">
    <property type="entry name" value="NUDIX_hydrolase_CS"/>
</dbReference>
<feature type="domain" description="Nudix hydrolase" evidence="3">
    <location>
        <begin position="5"/>
        <end position="134"/>
    </location>
</feature>
<accession>A0A2N5M580</accession>
<sequence length="160" mass="18630">METIEYGMYTMCMIQEGNKILLQKRPGERGFPGFIAPGGKLEFPESLTEGAVREVREETGLIIKPEDLIYKGLDEYVDPQNNFRYMVFNYLACEFKGELLADPPEGDLIWVDVNEAANLPMQSWFKRRLPLFFKEGTFEISIVWDEEHQKTIEDKVRLLK</sequence>
<dbReference type="AlphaFoldDB" id="A0A2N5M580"/>
<evidence type="ECO:0000313" key="4">
    <source>
        <dbReference type="EMBL" id="PLT29526.1"/>
    </source>
</evidence>
<dbReference type="Gene3D" id="3.90.79.10">
    <property type="entry name" value="Nucleoside Triphosphate Pyrophosphohydrolase"/>
    <property type="match status" value="1"/>
</dbReference>
<keyword evidence="2" id="KW-0378">Hydrolase</keyword>
<evidence type="ECO:0000313" key="5">
    <source>
        <dbReference type="Proteomes" id="UP000234748"/>
    </source>
</evidence>
<comment type="caution">
    <text evidence="4">The sequence shown here is derived from an EMBL/GenBank/DDBJ whole genome shotgun (WGS) entry which is preliminary data.</text>
</comment>
<evidence type="ECO:0000256" key="2">
    <source>
        <dbReference type="ARBA" id="ARBA00022801"/>
    </source>
</evidence>
<evidence type="ECO:0000259" key="3">
    <source>
        <dbReference type="PROSITE" id="PS51462"/>
    </source>
</evidence>
<dbReference type="PANTHER" id="PTHR43046:SF14">
    <property type="entry name" value="MUTT_NUDIX FAMILY PROTEIN"/>
    <property type="match status" value="1"/>
</dbReference>
<reference evidence="4 5" key="1">
    <citation type="submission" date="2017-11" db="EMBL/GenBank/DDBJ databases">
        <title>Comparitive Functional Genomics of Dry Heat Resistant strains isolated from the Viking Spacecraft.</title>
        <authorList>
            <person name="Seuylemezian A."/>
            <person name="Cooper K."/>
            <person name="Vaishampayan P."/>
        </authorList>
    </citation>
    <scope>NUCLEOTIDE SEQUENCE [LARGE SCALE GENOMIC DNA]</scope>
    <source>
        <strain evidence="4 5">V1-29</strain>
    </source>
</reference>
<gene>
    <name evidence="4" type="ORF">CUU66_12420</name>
</gene>
<dbReference type="SUPFAM" id="SSF55811">
    <property type="entry name" value="Nudix"/>
    <property type="match status" value="1"/>
</dbReference>
<dbReference type="Pfam" id="PF00293">
    <property type="entry name" value="NUDIX"/>
    <property type="match status" value="1"/>
</dbReference>
<dbReference type="PANTHER" id="PTHR43046">
    <property type="entry name" value="GDP-MANNOSE MANNOSYL HYDROLASE"/>
    <property type="match status" value="1"/>
</dbReference>
<name>A0A2N5M580_9BACI</name>
<dbReference type="RefSeq" id="WP_101642616.1">
    <property type="nucleotide sequence ID" value="NZ_PGUY01000038.1"/>
</dbReference>
<dbReference type="PROSITE" id="PS51462">
    <property type="entry name" value="NUDIX"/>
    <property type="match status" value="1"/>
</dbReference>
<dbReference type="OrthoDB" id="9008185at2"/>
<dbReference type="GO" id="GO:0016787">
    <property type="term" value="F:hydrolase activity"/>
    <property type="evidence" value="ECO:0007669"/>
    <property type="project" value="UniProtKB-KW"/>
</dbReference>
<dbReference type="InterPro" id="IPR015797">
    <property type="entry name" value="NUDIX_hydrolase-like_dom_sf"/>
</dbReference>
<dbReference type="EMBL" id="PGUY01000038">
    <property type="protein sequence ID" value="PLT29526.1"/>
    <property type="molecule type" value="Genomic_DNA"/>
</dbReference>
<protein>
    <submittedName>
        <fullName evidence="4">DNA mismatch repair protein MutT</fullName>
    </submittedName>
</protein>
<keyword evidence="5" id="KW-1185">Reference proteome</keyword>
<evidence type="ECO:0000256" key="1">
    <source>
        <dbReference type="ARBA" id="ARBA00001946"/>
    </source>
</evidence>
<dbReference type="PROSITE" id="PS00893">
    <property type="entry name" value="NUDIX_BOX"/>
    <property type="match status" value="1"/>
</dbReference>
<organism evidence="4 5">
    <name type="scientific">Peribacillus deserti</name>
    <dbReference type="NCBI Taxonomy" id="673318"/>
    <lineage>
        <taxon>Bacteria</taxon>
        <taxon>Bacillati</taxon>
        <taxon>Bacillota</taxon>
        <taxon>Bacilli</taxon>
        <taxon>Bacillales</taxon>
        <taxon>Bacillaceae</taxon>
        <taxon>Peribacillus</taxon>
    </lineage>
</organism>